<dbReference type="InterPro" id="IPR036390">
    <property type="entry name" value="WH_DNA-bd_sf"/>
</dbReference>
<reference evidence="4" key="1">
    <citation type="submission" date="2020-05" db="EMBL/GenBank/DDBJ databases">
        <title>Chitinophaga laudate sp. nov., isolated from a tropical peat swamp.</title>
        <authorList>
            <person name="Goh C.B.S."/>
            <person name="Lee M.S."/>
            <person name="Parimannan S."/>
            <person name="Pasbakhsh P."/>
            <person name="Yule C.M."/>
            <person name="Rajandas H."/>
            <person name="Loke S."/>
            <person name="Croft L."/>
            <person name="Tan J.B.L."/>
        </authorList>
    </citation>
    <scope>NUCLEOTIDE SEQUENCE</scope>
    <source>
        <strain evidence="4">Mgbs1</strain>
    </source>
</reference>
<dbReference type="PANTHER" id="PTHR33204">
    <property type="entry name" value="TRANSCRIPTIONAL REGULATOR, MARR FAMILY"/>
    <property type="match status" value="1"/>
</dbReference>
<keyword evidence="5" id="KW-1185">Reference proteome</keyword>
<name>A0A433WML3_9BACT</name>
<keyword evidence="3" id="KW-0804">Transcription</keyword>
<dbReference type="OrthoDB" id="8231503at2"/>
<gene>
    <name evidence="4" type="ORF">ECE50_006005</name>
</gene>
<evidence type="ECO:0000256" key="2">
    <source>
        <dbReference type="ARBA" id="ARBA00023125"/>
    </source>
</evidence>
<dbReference type="InterPro" id="IPR002577">
    <property type="entry name" value="HTH_HxlR"/>
</dbReference>
<accession>A0A433WML3</accession>
<evidence type="ECO:0000256" key="3">
    <source>
        <dbReference type="ARBA" id="ARBA00023163"/>
    </source>
</evidence>
<dbReference type="EMBL" id="RIAR02000001">
    <property type="protein sequence ID" value="NSL86372.1"/>
    <property type="molecule type" value="Genomic_DNA"/>
</dbReference>
<keyword evidence="2" id="KW-0238">DNA-binding</keyword>
<protein>
    <submittedName>
        <fullName evidence="4">Helix-turn-helix transcriptional regulator</fullName>
    </submittedName>
</protein>
<organism evidence="4 5">
    <name type="scientific">Chitinophaga solisilvae</name>
    <dbReference type="NCBI Taxonomy" id="1233460"/>
    <lineage>
        <taxon>Bacteria</taxon>
        <taxon>Pseudomonadati</taxon>
        <taxon>Bacteroidota</taxon>
        <taxon>Chitinophagia</taxon>
        <taxon>Chitinophagales</taxon>
        <taxon>Chitinophagaceae</taxon>
        <taxon>Chitinophaga</taxon>
    </lineage>
</organism>
<keyword evidence="1" id="KW-0805">Transcription regulation</keyword>
<dbReference type="AlphaFoldDB" id="A0A433WML3"/>
<dbReference type="PANTHER" id="PTHR33204:SF29">
    <property type="entry name" value="TRANSCRIPTIONAL REGULATOR"/>
    <property type="match status" value="1"/>
</dbReference>
<dbReference type="Gene3D" id="1.10.10.10">
    <property type="entry name" value="Winged helix-like DNA-binding domain superfamily/Winged helix DNA-binding domain"/>
    <property type="match status" value="1"/>
</dbReference>
<dbReference type="Pfam" id="PF01638">
    <property type="entry name" value="HxlR"/>
    <property type="match status" value="1"/>
</dbReference>
<dbReference type="SUPFAM" id="SSF46785">
    <property type="entry name" value="Winged helix' DNA-binding domain"/>
    <property type="match status" value="1"/>
</dbReference>
<dbReference type="InterPro" id="IPR036388">
    <property type="entry name" value="WH-like_DNA-bd_sf"/>
</dbReference>
<evidence type="ECO:0000256" key="1">
    <source>
        <dbReference type="ARBA" id="ARBA00023015"/>
    </source>
</evidence>
<dbReference type="GO" id="GO:0003677">
    <property type="term" value="F:DNA binding"/>
    <property type="evidence" value="ECO:0007669"/>
    <property type="project" value="UniProtKB-KW"/>
</dbReference>
<comment type="caution">
    <text evidence="4">The sequence shown here is derived from an EMBL/GenBank/DDBJ whole genome shotgun (WGS) entry which is preliminary data.</text>
</comment>
<evidence type="ECO:0000313" key="4">
    <source>
        <dbReference type="EMBL" id="NSL86372.1"/>
    </source>
</evidence>
<dbReference type="PROSITE" id="PS51118">
    <property type="entry name" value="HTH_HXLR"/>
    <property type="match status" value="1"/>
</dbReference>
<sequence>MYERKIPEMLDCGLSVAVKVVGGKWKAWIMDCIRRGIKRPSALQRELAEVNPRIVSMQLKELEDLGIIRKEIYAEIPARVEYSFTPTGESLLPVLDVLEKWGTDNREEVLKNTLELSEN</sequence>
<evidence type="ECO:0000313" key="5">
    <source>
        <dbReference type="Proteomes" id="UP000281028"/>
    </source>
</evidence>
<proteinExistence type="predicted"/>
<dbReference type="Proteomes" id="UP000281028">
    <property type="component" value="Unassembled WGS sequence"/>
</dbReference>